<feature type="region of interest" description="Disordered" evidence="1">
    <location>
        <begin position="144"/>
        <end position="163"/>
    </location>
</feature>
<dbReference type="RefSeq" id="WP_129188831.1">
    <property type="nucleotide sequence ID" value="NZ_CP035493.1"/>
</dbReference>
<dbReference type="PROSITE" id="PS51186">
    <property type="entry name" value="GNAT"/>
    <property type="match status" value="1"/>
</dbReference>
<dbReference type="SUPFAM" id="SSF55729">
    <property type="entry name" value="Acyl-CoA N-acyltransferases (Nat)"/>
    <property type="match status" value="1"/>
</dbReference>
<dbReference type="GO" id="GO:0016747">
    <property type="term" value="F:acyltransferase activity, transferring groups other than amino-acyl groups"/>
    <property type="evidence" value="ECO:0007669"/>
    <property type="project" value="InterPro"/>
</dbReference>
<dbReference type="Gene3D" id="3.40.630.30">
    <property type="match status" value="1"/>
</dbReference>
<evidence type="ECO:0000313" key="3">
    <source>
        <dbReference type="EMBL" id="QAY70765.1"/>
    </source>
</evidence>
<dbReference type="AlphaFoldDB" id="A0A4P6F5U9"/>
<dbReference type="InterPro" id="IPR000182">
    <property type="entry name" value="GNAT_dom"/>
</dbReference>
<feature type="domain" description="N-acetyltransferase" evidence="2">
    <location>
        <begin position="40"/>
        <end position="211"/>
    </location>
</feature>
<dbReference type="Pfam" id="PF00583">
    <property type="entry name" value="Acetyltransf_1"/>
    <property type="match status" value="1"/>
</dbReference>
<keyword evidence="4" id="KW-1185">Reference proteome</keyword>
<evidence type="ECO:0000256" key="1">
    <source>
        <dbReference type="SAM" id="MobiDB-lite"/>
    </source>
</evidence>
<dbReference type="EMBL" id="CP035493">
    <property type="protein sequence ID" value="QAY70765.1"/>
    <property type="molecule type" value="Genomic_DNA"/>
</dbReference>
<reference evidence="3 4" key="1">
    <citation type="submission" date="2019-01" db="EMBL/GenBank/DDBJ databases">
        <title>Genome sequencing of strain FW10M-9.</title>
        <authorList>
            <person name="Heo J."/>
            <person name="Kim S.-J."/>
            <person name="Kim J.-S."/>
            <person name="Hong S.-B."/>
            <person name="Kwon S.-W."/>
        </authorList>
    </citation>
    <scope>NUCLEOTIDE SEQUENCE [LARGE SCALE GENOMIC DNA]</scope>
    <source>
        <strain evidence="3 4">FW10M-9</strain>
    </source>
</reference>
<sequence length="384" mass="41773">MSNPAPAWRIVEVPAPPVGADWEWEWRWVYQGYSRIRQAVELETWGHHDRWAPTPILMAFLADNPWKRNTLVAAVRDDADGSDHTAVLGVAEIGLPQQDDEHLAFVSVSVHPDHRAQGIGTALADAADTWVARTGRTVAVSWSAHAPEPDPGPGVVTAPTGSGRVDTTDAAARFALRRGFALEQVARASTLPVPDTTSDVEQHLAAAVAAAGDDYVVHTWNRTVPAEFHERLAVLWARMSTDAPHAAVETEAQQWDAARVAAHLEEQAQAHQQVLLTAAEHAPTGALTAFTELALPDFDEVDFGFQGDTLVISDHRGRRLGMLVKATNLLAMMADRPKIRRIHTFNAEENTFMLSINVALGFRGAGVLATWQRHDVPGSDAAAR</sequence>
<dbReference type="OrthoDB" id="4119890at2"/>
<dbReference type="CDD" id="cd04301">
    <property type="entry name" value="NAT_SF"/>
    <property type="match status" value="1"/>
</dbReference>
<name>A0A4P6F5U9_9MICO</name>
<evidence type="ECO:0000313" key="4">
    <source>
        <dbReference type="Proteomes" id="UP000292118"/>
    </source>
</evidence>
<protein>
    <submittedName>
        <fullName evidence="3">GNAT family N-acetyltransferase</fullName>
    </submittedName>
</protein>
<gene>
    <name evidence="3" type="ORF">ET471_12650</name>
</gene>
<proteinExistence type="predicted"/>
<dbReference type="Proteomes" id="UP000292118">
    <property type="component" value="Chromosome"/>
</dbReference>
<dbReference type="InterPro" id="IPR016181">
    <property type="entry name" value="Acyl_CoA_acyltransferase"/>
</dbReference>
<dbReference type="KEGG" id="xya:ET471_12650"/>
<evidence type="ECO:0000259" key="2">
    <source>
        <dbReference type="PROSITE" id="PS51186"/>
    </source>
</evidence>
<accession>A0A4P6F5U9</accession>
<keyword evidence="3" id="KW-0808">Transferase</keyword>
<organism evidence="3 4">
    <name type="scientific">Xylanimonas protaetiae</name>
    <dbReference type="NCBI Taxonomy" id="2509457"/>
    <lineage>
        <taxon>Bacteria</taxon>
        <taxon>Bacillati</taxon>
        <taxon>Actinomycetota</taxon>
        <taxon>Actinomycetes</taxon>
        <taxon>Micrococcales</taxon>
        <taxon>Promicromonosporaceae</taxon>
        <taxon>Xylanimonas</taxon>
    </lineage>
</organism>